<dbReference type="GO" id="GO:0008234">
    <property type="term" value="F:cysteine-type peptidase activity"/>
    <property type="evidence" value="ECO:0007669"/>
    <property type="project" value="InterPro"/>
</dbReference>
<comment type="similarity">
    <text evidence="1">Belongs to the peptidase C48 family.</text>
</comment>
<evidence type="ECO:0000256" key="2">
    <source>
        <dbReference type="ARBA" id="ARBA00022670"/>
    </source>
</evidence>
<dbReference type="SUPFAM" id="SSF54001">
    <property type="entry name" value="Cysteine proteinases"/>
    <property type="match status" value="1"/>
</dbReference>
<evidence type="ECO:0000256" key="1">
    <source>
        <dbReference type="ARBA" id="ARBA00005234"/>
    </source>
</evidence>
<dbReference type="AlphaFoldDB" id="A0AAV9KJE5"/>
<dbReference type="EMBL" id="JAWPEI010000010">
    <property type="protein sequence ID" value="KAK4713439.1"/>
    <property type="molecule type" value="Genomic_DNA"/>
</dbReference>
<organism evidence="5 6">
    <name type="scientific">Solanum pinnatisectum</name>
    <name type="common">tansyleaf nightshade</name>
    <dbReference type="NCBI Taxonomy" id="50273"/>
    <lineage>
        <taxon>Eukaryota</taxon>
        <taxon>Viridiplantae</taxon>
        <taxon>Streptophyta</taxon>
        <taxon>Embryophyta</taxon>
        <taxon>Tracheophyta</taxon>
        <taxon>Spermatophyta</taxon>
        <taxon>Magnoliopsida</taxon>
        <taxon>eudicotyledons</taxon>
        <taxon>Gunneridae</taxon>
        <taxon>Pentapetalae</taxon>
        <taxon>asterids</taxon>
        <taxon>lamiids</taxon>
        <taxon>Solanales</taxon>
        <taxon>Solanaceae</taxon>
        <taxon>Solanoideae</taxon>
        <taxon>Solaneae</taxon>
        <taxon>Solanum</taxon>
    </lineage>
</organism>
<evidence type="ECO:0000259" key="4">
    <source>
        <dbReference type="PROSITE" id="PS50600"/>
    </source>
</evidence>
<name>A0AAV9KJE5_9SOLN</name>
<dbReference type="PANTHER" id="PTHR31470">
    <property type="entry name" value="CYSTEINE PROTEINASES SUPERFAMILY PROTEIN-RELATED-RELATED"/>
    <property type="match status" value="1"/>
</dbReference>
<feature type="domain" description="Ubiquitin-like protease family profile" evidence="4">
    <location>
        <begin position="1"/>
        <end position="231"/>
    </location>
</feature>
<dbReference type="PANTHER" id="PTHR31470:SF56">
    <property type="entry name" value="ULP1 PROTEASE FAMILY, C-TERMINAL CATALYTIC DOMAIN CONTAINING PROTEIN"/>
    <property type="match status" value="1"/>
</dbReference>
<keyword evidence="2" id="KW-0645">Protease</keyword>
<keyword evidence="3" id="KW-0378">Hydrolase</keyword>
<comment type="caution">
    <text evidence="5">The sequence shown here is derived from an EMBL/GenBank/DDBJ whole genome shotgun (WGS) entry which is preliminary data.</text>
</comment>
<dbReference type="InterPro" id="IPR003653">
    <property type="entry name" value="Peptidase_C48_C"/>
</dbReference>
<protein>
    <recommendedName>
        <fullName evidence="4">Ubiquitin-like protease family profile domain-containing protein</fullName>
    </recommendedName>
</protein>
<evidence type="ECO:0000313" key="5">
    <source>
        <dbReference type="EMBL" id="KAK4713439.1"/>
    </source>
</evidence>
<dbReference type="Proteomes" id="UP001311915">
    <property type="component" value="Unassembled WGS sequence"/>
</dbReference>
<sequence>MQQRNRNPDKYDTSSYICLSEGESSVRRDHVFYRKAKINCNTGHNVYTISLLYILHVNRKSTYSKAKNKFEPPMNFGVEKVSEMDWFNIMVKSGRSSEDRICKVFSTPLSYNTSDCWFMSWVDNIEKQVDDVIIPINVSTSFHWFLVVFRTKLSSLHIYDSMMGGVMHIRNVNKAVDKLATMPLFLTSTKFYGKGLDLYSNKQPAYVGKPQSDRLKVYNYGMYTCLFAEYINNEVFDMDFIDIDAKYHSQRYATIIWQYGKNKNDDGAISESVVTGTVASKFCGPRIAKEYASDTTNYPTPRPLKSKLK</sequence>
<reference evidence="5 6" key="1">
    <citation type="submission" date="2023-10" db="EMBL/GenBank/DDBJ databases">
        <title>Genome-Wide Identification Analysis in wild type Solanum Pinnatisectum Reveals Some Genes Defensing Phytophthora Infestans.</title>
        <authorList>
            <person name="Sun C."/>
        </authorList>
    </citation>
    <scope>NUCLEOTIDE SEQUENCE [LARGE SCALE GENOMIC DNA]</scope>
    <source>
        <strain evidence="5">LQN</strain>
        <tissue evidence="5">Leaf</tissue>
    </source>
</reference>
<dbReference type="InterPro" id="IPR038765">
    <property type="entry name" value="Papain-like_cys_pep_sf"/>
</dbReference>
<dbReference type="Gene3D" id="3.40.395.10">
    <property type="entry name" value="Adenoviral Proteinase, Chain A"/>
    <property type="match status" value="1"/>
</dbReference>
<accession>A0AAV9KJE5</accession>
<proteinExistence type="inferred from homology"/>
<dbReference type="PROSITE" id="PS50600">
    <property type="entry name" value="ULP_PROTEASE"/>
    <property type="match status" value="1"/>
</dbReference>
<gene>
    <name evidence="5" type="ORF">R3W88_019346</name>
</gene>
<evidence type="ECO:0000256" key="3">
    <source>
        <dbReference type="ARBA" id="ARBA00022801"/>
    </source>
</evidence>
<dbReference type="GO" id="GO:0006508">
    <property type="term" value="P:proteolysis"/>
    <property type="evidence" value="ECO:0007669"/>
    <property type="project" value="UniProtKB-KW"/>
</dbReference>
<keyword evidence="6" id="KW-1185">Reference proteome</keyword>
<evidence type="ECO:0000313" key="6">
    <source>
        <dbReference type="Proteomes" id="UP001311915"/>
    </source>
</evidence>